<dbReference type="PANTHER" id="PTHR11552:SF154">
    <property type="entry name" value="FI04917P"/>
    <property type="match status" value="1"/>
</dbReference>
<evidence type="ECO:0000256" key="1">
    <source>
        <dbReference type="ARBA" id="ARBA00010790"/>
    </source>
</evidence>
<gene>
    <name evidence="5" type="primary">100116458</name>
</gene>
<dbReference type="Gene3D" id="3.50.50.60">
    <property type="entry name" value="FAD/NAD(P)-binding domain"/>
    <property type="match status" value="1"/>
</dbReference>
<evidence type="ECO:0000313" key="5">
    <source>
        <dbReference type="EnsemblMetazoa" id="XP_031777860"/>
    </source>
</evidence>
<feature type="binding site" evidence="2">
    <location>
        <position position="135"/>
    </location>
    <ligand>
        <name>FAD</name>
        <dbReference type="ChEBI" id="CHEBI:57692"/>
    </ligand>
</feature>
<keyword evidence="6" id="KW-1185">Reference proteome</keyword>
<comment type="similarity">
    <text evidence="1">Belongs to the GMC oxidoreductase family.</text>
</comment>
<dbReference type="Proteomes" id="UP000002358">
    <property type="component" value="Chromosome 1"/>
</dbReference>
<dbReference type="EnsemblMetazoa" id="XM_031922001">
    <property type="protein sequence ID" value="XP_031777861"/>
    <property type="gene ID" value="LOC100116458"/>
</dbReference>
<feature type="domain" description="Glucose-methanol-choline oxidoreductase C-terminal" evidence="4">
    <location>
        <begin position="450"/>
        <end position="592"/>
    </location>
</feature>
<protein>
    <submittedName>
        <fullName evidence="5">Uncharacterized protein</fullName>
    </submittedName>
</protein>
<keyword evidence="2" id="KW-0274">FAD</keyword>
<dbReference type="InterPro" id="IPR012132">
    <property type="entry name" value="GMC_OxRdtase"/>
</dbReference>
<dbReference type="SUPFAM" id="SSF51905">
    <property type="entry name" value="FAD/NAD(P)-binding domain"/>
    <property type="match status" value="1"/>
</dbReference>
<feature type="domain" description="Glucose-methanol-choline oxidoreductase N-terminal" evidence="3">
    <location>
        <begin position="54"/>
        <end position="354"/>
    </location>
</feature>
<dbReference type="AlphaFoldDB" id="A0A7M7PYS1"/>
<evidence type="ECO:0000256" key="2">
    <source>
        <dbReference type="PIRSR" id="PIRSR000137-2"/>
    </source>
</evidence>
<dbReference type="EnsemblMetazoa" id="XM_031922000">
    <property type="protein sequence ID" value="XP_031777860"/>
    <property type="gene ID" value="LOC100116458"/>
</dbReference>
<dbReference type="PANTHER" id="PTHR11552">
    <property type="entry name" value="GLUCOSE-METHANOL-CHOLINE GMC OXIDOREDUCTASE"/>
    <property type="match status" value="1"/>
</dbReference>
<dbReference type="KEGG" id="nvi:100116458"/>
<dbReference type="SMR" id="A0A7M7PYS1"/>
<evidence type="ECO:0000259" key="4">
    <source>
        <dbReference type="Pfam" id="PF05199"/>
    </source>
</evidence>
<dbReference type="InParanoid" id="A0A7M7PYS1"/>
<dbReference type="PIRSF" id="PIRSF000137">
    <property type="entry name" value="Alcohol_oxidase"/>
    <property type="match status" value="1"/>
</dbReference>
<accession>A0A7M7PYS1</accession>
<organism evidence="5 6">
    <name type="scientific">Nasonia vitripennis</name>
    <name type="common">Parasitic wasp</name>
    <dbReference type="NCBI Taxonomy" id="7425"/>
    <lineage>
        <taxon>Eukaryota</taxon>
        <taxon>Metazoa</taxon>
        <taxon>Ecdysozoa</taxon>
        <taxon>Arthropoda</taxon>
        <taxon>Hexapoda</taxon>
        <taxon>Insecta</taxon>
        <taxon>Pterygota</taxon>
        <taxon>Neoptera</taxon>
        <taxon>Endopterygota</taxon>
        <taxon>Hymenoptera</taxon>
        <taxon>Apocrita</taxon>
        <taxon>Proctotrupomorpha</taxon>
        <taxon>Chalcidoidea</taxon>
        <taxon>Pteromalidae</taxon>
        <taxon>Pteromalinae</taxon>
        <taxon>Nasonia</taxon>
    </lineage>
</organism>
<keyword evidence="2" id="KW-0285">Flavoprotein</keyword>
<name>A0A7M7PYS1_NASVI</name>
<dbReference type="InterPro" id="IPR036188">
    <property type="entry name" value="FAD/NAD-bd_sf"/>
</dbReference>
<comment type="cofactor">
    <cofactor evidence="2">
        <name>FAD</name>
        <dbReference type="ChEBI" id="CHEBI:57692"/>
    </cofactor>
</comment>
<sequence>MVWSPAKTTTGCLRTPTISSCDSTFLTFLTLLSQYLSRSYDDKFTDVADDAGEYDFIVVGAGSAGCVVANRLSEIEEWKVLLLEAGDEEPLVADVPGLTWTLHGSSIDYGYKTQPKNVKGAPVKNRTLYYGRGKVMGGSSTINGMMYVRGSRQDYDDWVELGNAGWSYDEVLPYFKKSEDMRDLEVLRKNPDYHSTGGYLTVEGYQHTGVNSQAIKEAWKELGLEEVDYNTDNQIGTSRMQTTKIHGAKQSTNGAFIRPIRGRRSNLAIKSRARATKIIIDESSKKAIGVEYVDERTNAAKRVFASKEVIVSAGVIDSPKLLMLSGVGPARDLEEAGIPVVKDLPVGTNLHDHVAVAPILLSVKNQATAVSAMKNVQNDLAYWLSTHEGPLADFGMADNIAFLQTSQENRTGVGNIQVNFFTSLSDSQRNFYTLIPYYTGYTMFVMNVEPKSRGYLKLDPKNPVDGQPLIYVNVLDDRRDVDVLVEGALKASKIIETEAFKNNGLTAAWTPIPECDDFDQGTADWFECLALNQPITVSHAAGTCKMGPRDDPQAVVDNELRVYGIEGLRVVDAAVMPQVTRGNTNAPTIMIAEKASDLIKKDHKK</sequence>
<dbReference type="OMA" id="NCENHEW"/>
<dbReference type="Pfam" id="PF05199">
    <property type="entry name" value="GMC_oxred_C"/>
    <property type="match status" value="1"/>
</dbReference>
<dbReference type="OrthoDB" id="269227at2759"/>
<dbReference type="InterPro" id="IPR007867">
    <property type="entry name" value="GMC_OxRtase_C"/>
</dbReference>
<dbReference type="GO" id="GO:0050660">
    <property type="term" value="F:flavin adenine dinucleotide binding"/>
    <property type="evidence" value="ECO:0007669"/>
    <property type="project" value="InterPro"/>
</dbReference>
<dbReference type="Gene3D" id="3.30.560.10">
    <property type="entry name" value="Glucose Oxidase, domain 3"/>
    <property type="match status" value="1"/>
</dbReference>
<dbReference type="EnsemblMetazoa" id="NM_001161614">
    <property type="protein sequence ID" value="NP_001155086"/>
    <property type="gene ID" value="LOC100116458"/>
</dbReference>
<dbReference type="SUPFAM" id="SSF54373">
    <property type="entry name" value="FAD-linked reductases, C-terminal domain"/>
    <property type="match status" value="1"/>
</dbReference>
<dbReference type="GO" id="GO:0016614">
    <property type="term" value="F:oxidoreductase activity, acting on CH-OH group of donors"/>
    <property type="evidence" value="ECO:0007669"/>
    <property type="project" value="InterPro"/>
</dbReference>
<evidence type="ECO:0000313" key="6">
    <source>
        <dbReference type="Proteomes" id="UP000002358"/>
    </source>
</evidence>
<evidence type="ECO:0000259" key="3">
    <source>
        <dbReference type="Pfam" id="PF00732"/>
    </source>
</evidence>
<dbReference type="Pfam" id="PF00732">
    <property type="entry name" value="GMC_oxred_N"/>
    <property type="match status" value="1"/>
</dbReference>
<dbReference type="EnsemblMetazoa" id="NM_001161613">
    <property type="protein sequence ID" value="NP_001155085"/>
    <property type="gene ID" value="LOC100116458"/>
</dbReference>
<reference evidence="5" key="1">
    <citation type="submission" date="2021-01" db="UniProtKB">
        <authorList>
            <consortium name="EnsemblMetazoa"/>
        </authorList>
    </citation>
    <scope>IDENTIFICATION</scope>
</reference>
<dbReference type="InterPro" id="IPR000172">
    <property type="entry name" value="GMC_OxRdtase_N"/>
</dbReference>
<proteinExistence type="inferred from homology"/>